<dbReference type="SUPFAM" id="SSF117916">
    <property type="entry name" value="Fe-S cluster assembly (FSCA) domain-like"/>
    <property type="match status" value="1"/>
</dbReference>
<dbReference type="InterPro" id="IPR034904">
    <property type="entry name" value="FSCA_dom_sf"/>
</dbReference>
<name>A0A1J5Q0X1_9ZZZZ</name>
<dbReference type="EC" id="2.8.1.7" evidence="2"/>
<dbReference type="Gene3D" id="3.40.640.10">
    <property type="entry name" value="Type I PLP-dependent aspartate aminotransferase-like (Major domain)"/>
    <property type="match status" value="1"/>
</dbReference>
<evidence type="ECO:0000313" key="2">
    <source>
        <dbReference type="EMBL" id="OIQ69517.1"/>
    </source>
</evidence>
<dbReference type="InterPro" id="IPR000192">
    <property type="entry name" value="Aminotrans_V_dom"/>
</dbReference>
<proteinExistence type="predicted"/>
<accession>A0A1J5Q0X1</accession>
<protein>
    <submittedName>
        <fullName evidence="2">Cysteine desulfurase</fullName>
        <ecNumber evidence="2">2.8.1.7</ecNumber>
        <ecNumber evidence="2">4.4.1.16</ecNumber>
    </submittedName>
</protein>
<evidence type="ECO:0000259" key="1">
    <source>
        <dbReference type="Pfam" id="PF00266"/>
    </source>
</evidence>
<dbReference type="InterPro" id="IPR015424">
    <property type="entry name" value="PyrdxlP-dep_Trfase"/>
</dbReference>
<dbReference type="AlphaFoldDB" id="A0A1J5Q0X1"/>
<gene>
    <name evidence="2" type="primary">sufS_7</name>
    <name evidence="2" type="ORF">GALL_488830</name>
</gene>
<keyword evidence="2" id="KW-0808">Transferase</keyword>
<sequence length="81" mass="8284">MVNGATAVAERTSRAWAVLDTVADPEVPVLSVCDLGMVRTVDLADDGALDMAACANLITSKTKLVGVTHMSNVLGTVSPVA</sequence>
<feature type="domain" description="Aminotransferase class V" evidence="1">
    <location>
        <begin position="38"/>
        <end position="80"/>
    </location>
</feature>
<dbReference type="EMBL" id="MLJW01004682">
    <property type="protein sequence ID" value="OIQ69517.1"/>
    <property type="molecule type" value="Genomic_DNA"/>
</dbReference>
<dbReference type="GO" id="GO:0031071">
    <property type="term" value="F:cysteine desulfurase activity"/>
    <property type="evidence" value="ECO:0007669"/>
    <property type="project" value="UniProtKB-EC"/>
</dbReference>
<organism evidence="2">
    <name type="scientific">mine drainage metagenome</name>
    <dbReference type="NCBI Taxonomy" id="410659"/>
    <lineage>
        <taxon>unclassified sequences</taxon>
        <taxon>metagenomes</taxon>
        <taxon>ecological metagenomes</taxon>
    </lineage>
</organism>
<dbReference type="Pfam" id="PF00266">
    <property type="entry name" value="Aminotran_5"/>
    <property type="match status" value="1"/>
</dbReference>
<dbReference type="GO" id="GO:0009000">
    <property type="term" value="F:selenocysteine lyase activity"/>
    <property type="evidence" value="ECO:0007669"/>
    <property type="project" value="UniProtKB-EC"/>
</dbReference>
<comment type="caution">
    <text evidence="2">The sequence shown here is derived from an EMBL/GenBank/DDBJ whole genome shotgun (WGS) entry which is preliminary data.</text>
</comment>
<keyword evidence="2" id="KW-0456">Lyase</keyword>
<dbReference type="SUPFAM" id="SSF53383">
    <property type="entry name" value="PLP-dependent transferases"/>
    <property type="match status" value="1"/>
</dbReference>
<dbReference type="InterPro" id="IPR015421">
    <property type="entry name" value="PyrdxlP-dep_Trfase_major"/>
</dbReference>
<dbReference type="EC" id="4.4.1.16" evidence="2"/>
<reference evidence="2" key="1">
    <citation type="submission" date="2016-10" db="EMBL/GenBank/DDBJ databases">
        <title>Sequence of Gallionella enrichment culture.</title>
        <authorList>
            <person name="Poehlein A."/>
            <person name="Muehling M."/>
            <person name="Daniel R."/>
        </authorList>
    </citation>
    <scope>NUCLEOTIDE SEQUENCE</scope>
</reference>